<dbReference type="GO" id="GO:0004594">
    <property type="term" value="F:pantothenate kinase activity"/>
    <property type="evidence" value="ECO:0007669"/>
    <property type="project" value="UniProtKB-UniRule"/>
</dbReference>
<evidence type="ECO:0000256" key="14">
    <source>
        <dbReference type="ARBA" id="ARBA00038036"/>
    </source>
</evidence>
<evidence type="ECO:0000256" key="16">
    <source>
        <dbReference type="HAMAP-Rule" id="MF_01274"/>
    </source>
</evidence>
<evidence type="ECO:0000256" key="13">
    <source>
        <dbReference type="ARBA" id="ARBA00022993"/>
    </source>
</evidence>
<dbReference type="NCBIfam" id="TIGR00671">
    <property type="entry name" value="baf"/>
    <property type="match status" value="1"/>
</dbReference>
<keyword evidence="11 16" id="KW-0067">ATP-binding</keyword>
<dbReference type="GO" id="GO:0005524">
    <property type="term" value="F:ATP binding"/>
    <property type="evidence" value="ECO:0007669"/>
    <property type="project" value="UniProtKB-UniRule"/>
</dbReference>
<keyword evidence="9 16" id="KW-0547">Nucleotide-binding</keyword>
<dbReference type="Pfam" id="PF03309">
    <property type="entry name" value="Pan_kinase"/>
    <property type="match status" value="1"/>
</dbReference>
<evidence type="ECO:0000256" key="12">
    <source>
        <dbReference type="ARBA" id="ARBA00022958"/>
    </source>
</evidence>
<evidence type="ECO:0000256" key="6">
    <source>
        <dbReference type="ARBA" id="ARBA00012102"/>
    </source>
</evidence>
<evidence type="ECO:0000256" key="10">
    <source>
        <dbReference type="ARBA" id="ARBA00022777"/>
    </source>
</evidence>
<evidence type="ECO:0000256" key="8">
    <source>
        <dbReference type="ARBA" id="ARBA00022679"/>
    </source>
</evidence>
<comment type="similarity">
    <text evidence="14 16">Belongs to the type III pantothenate kinase family.</text>
</comment>
<sequence length="249" mass="26470">MLRIVADLGNSRLKWGRVDRAGKVVESLALPNDDTEAWAVTWSRWNPEQVSSEWAITTVNPPVAEQLASFLADRGIRETTWYRSAAEVPTRHRLDAPETAGADRALAVGAAVAMHPAGRPGLVVSCGTAITVERVSSDGVWQGGAIAPGLALSSRALHLLTAQLPLIIPCEAPPPWGRSTRPALEAGLFWGVVGSIRELVTRQAVGLTPSPWLVWTGGDASILASTIEWEGAVNVPDLVLEGLAQVAFP</sequence>
<comment type="cofactor">
    <cofactor evidence="2">
        <name>K(+)</name>
        <dbReference type="ChEBI" id="CHEBI:29103"/>
    </cofactor>
</comment>
<name>A0AAU7C6W3_9BACT</name>
<evidence type="ECO:0000256" key="4">
    <source>
        <dbReference type="ARBA" id="ARBA00005225"/>
    </source>
</evidence>
<keyword evidence="7 16" id="KW-0963">Cytoplasm</keyword>
<evidence type="ECO:0000256" key="5">
    <source>
        <dbReference type="ARBA" id="ARBA00011738"/>
    </source>
</evidence>
<dbReference type="EMBL" id="CP155447">
    <property type="protein sequence ID" value="XBH00707.1"/>
    <property type="molecule type" value="Genomic_DNA"/>
</dbReference>
<gene>
    <name evidence="16" type="primary">coaX</name>
    <name evidence="17" type="ORF">V5E97_20345</name>
</gene>
<comment type="function">
    <text evidence="16">Catalyzes the phosphorylation of pantothenate (Pan), the first step in CoA biosynthesis.</text>
</comment>
<dbReference type="HAMAP" id="MF_01274">
    <property type="entry name" value="Pantothen_kinase_3"/>
    <property type="match status" value="1"/>
</dbReference>
<organism evidence="17">
    <name type="scientific">Singulisphaera sp. Ch08</name>
    <dbReference type="NCBI Taxonomy" id="3120278"/>
    <lineage>
        <taxon>Bacteria</taxon>
        <taxon>Pseudomonadati</taxon>
        <taxon>Planctomycetota</taxon>
        <taxon>Planctomycetia</taxon>
        <taxon>Isosphaerales</taxon>
        <taxon>Isosphaeraceae</taxon>
        <taxon>Singulisphaera</taxon>
    </lineage>
</organism>
<evidence type="ECO:0000256" key="7">
    <source>
        <dbReference type="ARBA" id="ARBA00022490"/>
    </source>
</evidence>
<dbReference type="InterPro" id="IPR004619">
    <property type="entry name" value="Type_III_PanK"/>
</dbReference>
<dbReference type="PANTHER" id="PTHR34265">
    <property type="entry name" value="TYPE III PANTOTHENATE KINASE"/>
    <property type="match status" value="1"/>
</dbReference>
<feature type="binding site" evidence="16">
    <location>
        <position position="180"/>
    </location>
    <ligand>
        <name>substrate</name>
    </ligand>
</feature>
<reference evidence="17" key="1">
    <citation type="submission" date="2024-05" db="EMBL/GenBank/DDBJ databases">
        <title>Planctomycetes of the genus Singulisphaera possess chitinolytic capabilities.</title>
        <authorList>
            <person name="Ivanova A."/>
        </authorList>
    </citation>
    <scope>NUCLEOTIDE SEQUENCE</scope>
    <source>
        <strain evidence="17">Ch08T</strain>
    </source>
</reference>
<evidence type="ECO:0000313" key="17">
    <source>
        <dbReference type="EMBL" id="XBH00707.1"/>
    </source>
</evidence>
<dbReference type="PANTHER" id="PTHR34265:SF1">
    <property type="entry name" value="TYPE III PANTOTHENATE KINASE"/>
    <property type="match status" value="1"/>
</dbReference>
<evidence type="ECO:0000256" key="15">
    <source>
        <dbReference type="ARBA" id="ARBA00040883"/>
    </source>
</evidence>
<evidence type="ECO:0000256" key="11">
    <source>
        <dbReference type="ARBA" id="ARBA00022840"/>
    </source>
</evidence>
<evidence type="ECO:0000256" key="1">
    <source>
        <dbReference type="ARBA" id="ARBA00001206"/>
    </source>
</evidence>
<dbReference type="InterPro" id="IPR043129">
    <property type="entry name" value="ATPase_NBD"/>
</dbReference>
<accession>A0AAU7C6W3</accession>
<comment type="catalytic activity">
    <reaction evidence="1 16">
        <text>(R)-pantothenate + ATP = (R)-4'-phosphopantothenate + ADP + H(+)</text>
        <dbReference type="Rhea" id="RHEA:16373"/>
        <dbReference type="ChEBI" id="CHEBI:10986"/>
        <dbReference type="ChEBI" id="CHEBI:15378"/>
        <dbReference type="ChEBI" id="CHEBI:29032"/>
        <dbReference type="ChEBI" id="CHEBI:30616"/>
        <dbReference type="ChEBI" id="CHEBI:456216"/>
        <dbReference type="EC" id="2.7.1.33"/>
    </reaction>
</comment>
<comment type="subcellular location">
    <subcellularLocation>
        <location evidence="3 16">Cytoplasm</location>
    </subcellularLocation>
</comment>
<dbReference type="GO" id="GO:0005737">
    <property type="term" value="C:cytoplasm"/>
    <property type="evidence" value="ECO:0007669"/>
    <property type="project" value="UniProtKB-SubCell"/>
</dbReference>
<comment type="subunit">
    <text evidence="5 16">Homodimer.</text>
</comment>
<keyword evidence="12 16" id="KW-0630">Potassium</keyword>
<keyword evidence="8 16" id="KW-0808">Transferase</keyword>
<comment type="pathway">
    <text evidence="4 16">Cofactor biosynthesis; coenzyme A biosynthesis; CoA from (R)-pantothenate: step 1/5.</text>
</comment>
<comment type="cofactor">
    <cofactor evidence="16">
        <name>NH4(+)</name>
        <dbReference type="ChEBI" id="CHEBI:28938"/>
    </cofactor>
    <cofactor evidence="16">
        <name>K(+)</name>
        <dbReference type="ChEBI" id="CHEBI:29103"/>
    </cofactor>
    <text evidence="16">A monovalent cation. Ammonium or potassium.</text>
</comment>
<feature type="active site" description="Proton acceptor" evidence="16">
    <location>
        <position position="103"/>
    </location>
</feature>
<protein>
    <recommendedName>
        <fullName evidence="15 16">Type III pantothenate kinase</fullName>
        <ecNumber evidence="6 16">2.7.1.33</ecNumber>
    </recommendedName>
    <alternativeName>
        <fullName evidence="16">PanK-III</fullName>
    </alternativeName>
    <alternativeName>
        <fullName evidence="16">Pantothenic acid kinase</fullName>
    </alternativeName>
</protein>
<feature type="binding site" evidence="16">
    <location>
        <begin position="101"/>
        <end position="104"/>
    </location>
    <ligand>
        <name>substrate</name>
    </ligand>
</feature>
<keyword evidence="10 16" id="KW-0418">Kinase</keyword>
<dbReference type="CDD" id="cd24015">
    <property type="entry name" value="ASKHA_NBD_PanK-III"/>
    <property type="match status" value="1"/>
</dbReference>
<dbReference type="GO" id="GO:0015937">
    <property type="term" value="P:coenzyme A biosynthetic process"/>
    <property type="evidence" value="ECO:0007669"/>
    <property type="project" value="UniProtKB-UniRule"/>
</dbReference>
<feature type="binding site" evidence="16">
    <location>
        <position position="128"/>
    </location>
    <ligand>
        <name>ATP</name>
        <dbReference type="ChEBI" id="CHEBI:30616"/>
    </ligand>
</feature>
<dbReference type="Gene3D" id="3.30.420.40">
    <property type="match status" value="2"/>
</dbReference>
<feature type="binding site" evidence="16">
    <location>
        <begin position="7"/>
        <end position="14"/>
    </location>
    <ligand>
        <name>ATP</name>
        <dbReference type="ChEBI" id="CHEBI:30616"/>
    </ligand>
</feature>
<dbReference type="AlphaFoldDB" id="A0AAU7C6W3"/>
<proteinExistence type="inferred from homology"/>
<dbReference type="SUPFAM" id="SSF53067">
    <property type="entry name" value="Actin-like ATPase domain"/>
    <property type="match status" value="2"/>
</dbReference>
<dbReference type="EC" id="2.7.1.33" evidence="6 16"/>
<keyword evidence="13 16" id="KW-0173">Coenzyme A biosynthesis</keyword>
<dbReference type="RefSeq" id="WP_406693376.1">
    <property type="nucleotide sequence ID" value="NZ_CP155447.1"/>
</dbReference>
<evidence type="ECO:0000256" key="9">
    <source>
        <dbReference type="ARBA" id="ARBA00022741"/>
    </source>
</evidence>
<evidence type="ECO:0000256" key="3">
    <source>
        <dbReference type="ARBA" id="ARBA00004496"/>
    </source>
</evidence>
<comment type="caution">
    <text evidence="16">Lacks conserved residue(s) required for the propagation of feature annotation.</text>
</comment>
<evidence type="ECO:0000256" key="2">
    <source>
        <dbReference type="ARBA" id="ARBA00001958"/>
    </source>
</evidence>